<sequence length="438" mass="49365">MKKQHNAKMNLFKEIQLAQKQLTAVIVPTPLLENLSLSKQYSAAVLLKREDHQADCSFKIRGVYNKINSLSITEKERGIVCASDGNHAQGVAYCCELLKIMGKIYLPKNTSKQKLEQIQKFGKEYIKIILTGDYFEEAYSIALGDASIHRKAFIHPFDDLKVIAGQATAGLEILEEYQNPIDYVFVPLEGDGLAAGISSAFKMLSPNTKIIGVTNQENPSLEITSESDHSFANKNSNLNTASIKKQDDLTSNICKENLTDVIKIPEGKICSTILKLANNKDINIEHEGVLSIAALDFYADKIKGKNVICIINGGLKSVEKEAEIKERSLLYDGLVHYFMIQSPQRSEILKDFISHILGPDDEITHFQSVQKDSYETQSVFIRLEIKAPNNIETIKAKMQAKEFQYQNLNDRNDLFSSNINLENILWKEKQDNNQFILR</sequence>
<reference evidence="13 14" key="1">
    <citation type="submission" date="2016-11" db="EMBL/GenBank/DDBJ databases">
        <title>Whole genomes of Flavobacteriaceae.</title>
        <authorList>
            <person name="Stine C."/>
            <person name="Li C."/>
            <person name="Tadesse D."/>
        </authorList>
    </citation>
    <scope>NUCLEOTIDE SEQUENCE [LARGE SCALE GENOMIC DNA]</scope>
    <source>
        <strain evidence="13 14">CCUG 59446</strain>
    </source>
</reference>
<keyword evidence="6" id="KW-0028">Amino-acid biosynthesis</keyword>
<dbReference type="InterPro" id="IPR050147">
    <property type="entry name" value="Ser/Thr_Dehydratase"/>
</dbReference>
<dbReference type="GO" id="GO:0003941">
    <property type="term" value="F:L-serine ammonia-lyase activity"/>
    <property type="evidence" value="ECO:0007669"/>
    <property type="project" value="TreeGrafter"/>
</dbReference>
<comment type="catalytic activity">
    <reaction evidence="1">
        <text>L-threonine = 2-oxobutanoate + NH4(+)</text>
        <dbReference type="Rhea" id="RHEA:22108"/>
        <dbReference type="ChEBI" id="CHEBI:16763"/>
        <dbReference type="ChEBI" id="CHEBI:28938"/>
        <dbReference type="ChEBI" id="CHEBI:57926"/>
        <dbReference type="EC" id="4.3.1.19"/>
    </reaction>
</comment>
<dbReference type="UniPathway" id="UPA00047">
    <property type="reaction ID" value="UER00054"/>
</dbReference>
<evidence type="ECO:0000256" key="10">
    <source>
        <dbReference type="ARBA" id="ARBA00023304"/>
    </source>
</evidence>
<dbReference type="Pfam" id="PF00291">
    <property type="entry name" value="PALP"/>
    <property type="match status" value="1"/>
</dbReference>
<dbReference type="Pfam" id="PF00585">
    <property type="entry name" value="Thr_dehydrat_C"/>
    <property type="match status" value="1"/>
</dbReference>
<keyword evidence="7" id="KW-0412">Isoleucine biosynthesis</keyword>
<keyword evidence="8" id="KW-0663">Pyridoxal phosphate</keyword>
<evidence type="ECO:0000256" key="4">
    <source>
        <dbReference type="ARBA" id="ARBA00010869"/>
    </source>
</evidence>
<dbReference type="SUPFAM" id="SSF55021">
    <property type="entry name" value="ACT-like"/>
    <property type="match status" value="1"/>
</dbReference>
<keyword evidence="10" id="KW-0100">Branched-chain amino acid biosynthesis</keyword>
<keyword evidence="14" id="KW-1185">Reference proteome</keyword>
<comment type="caution">
    <text evidence="13">The sequence shown here is derived from an EMBL/GenBank/DDBJ whole genome shotgun (WGS) entry which is preliminary data.</text>
</comment>
<dbReference type="GO" id="GO:0006565">
    <property type="term" value="P:L-serine catabolic process"/>
    <property type="evidence" value="ECO:0007669"/>
    <property type="project" value="TreeGrafter"/>
</dbReference>
<evidence type="ECO:0000256" key="6">
    <source>
        <dbReference type="ARBA" id="ARBA00022605"/>
    </source>
</evidence>
<comment type="pathway">
    <text evidence="3">Amino-acid biosynthesis; L-isoleucine biosynthesis; 2-oxobutanoate from L-threonine: step 1/1.</text>
</comment>
<dbReference type="GO" id="GO:0009097">
    <property type="term" value="P:isoleucine biosynthetic process"/>
    <property type="evidence" value="ECO:0007669"/>
    <property type="project" value="UniProtKB-UniPathway"/>
</dbReference>
<dbReference type="EC" id="4.3.1.19" evidence="5"/>
<dbReference type="InterPro" id="IPR036052">
    <property type="entry name" value="TrpB-like_PALP_sf"/>
</dbReference>
<protein>
    <recommendedName>
        <fullName evidence="5">threonine ammonia-lyase</fullName>
        <ecNumber evidence="5">4.3.1.19</ecNumber>
    </recommendedName>
</protein>
<evidence type="ECO:0000259" key="12">
    <source>
        <dbReference type="Pfam" id="PF00585"/>
    </source>
</evidence>
<evidence type="ECO:0000256" key="7">
    <source>
        <dbReference type="ARBA" id="ARBA00022624"/>
    </source>
</evidence>
<dbReference type="InterPro" id="IPR001926">
    <property type="entry name" value="TrpB-like_PALP"/>
</dbReference>
<dbReference type="Gene3D" id="3.40.50.1100">
    <property type="match status" value="2"/>
</dbReference>
<feature type="domain" description="Tryptophan synthase beta chain-like PALP" evidence="11">
    <location>
        <begin position="25"/>
        <end position="313"/>
    </location>
</feature>
<comment type="similarity">
    <text evidence="4">Belongs to the serine/threonine dehydratase family.</text>
</comment>
<dbReference type="Proteomes" id="UP000198336">
    <property type="component" value="Unassembled WGS sequence"/>
</dbReference>
<evidence type="ECO:0000256" key="5">
    <source>
        <dbReference type="ARBA" id="ARBA00012096"/>
    </source>
</evidence>
<dbReference type="InterPro" id="IPR045865">
    <property type="entry name" value="ACT-like_dom_sf"/>
</dbReference>
<accession>A0A226HYR5</accession>
<evidence type="ECO:0000256" key="1">
    <source>
        <dbReference type="ARBA" id="ARBA00001274"/>
    </source>
</evidence>
<evidence type="ECO:0000313" key="13">
    <source>
        <dbReference type="EMBL" id="OXA99419.1"/>
    </source>
</evidence>
<dbReference type="SUPFAM" id="SSF53686">
    <property type="entry name" value="Tryptophan synthase beta subunit-like PLP-dependent enzymes"/>
    <property type="match status" value="1"/>
</dbReference>
<dbReference type="EMBL" id="MUHA01000014">
    <property type="protein sequence ID" value="OXA99419.1"/>
    <property type="molecule type" value="Genomic_DNA"/>
</dbReference>
<dbReference type="GO" id="GO:0004794">
    <property type="term" value="F:threonine deaminase activity"/>
    <property type="evidence" value="ECO:0007669"/>
    <property type="project" value="UniProtKB-EC"/>
</dbReference>
<dbReference type="FunFam" id="3.40.50.1100:FF:000005">
    <property type="entry name" value="Threonine dehydratase catabolic"/>
    <property type="match status" value="1"/>
</dbReference>
<evidence type="ECO:0000256" key="8">
    <source>
        <dbReference type="ARBA" id="ARBA00022898"/>
    </source>
</evidence>
<dbReference type="PANTHER" id="PTHR48078">
    <property type="entry name" value="THREONINE DEHYDRATASE, MITOCHONDRIAL-RELATED"/>
    <property type="match status" value="1"/>
</dbReference>
<dbReference type="CDD" id="cd01562">
    <property type="entry name" value="Thr-dehyd"/>
    <property type="match status" value="1"/>
</dbReference>
<dbReference type="NCBIfam" id="NF006390">
    <property type="entry name" value="PRK08639.1"/>
    <property type="match status" value="1"/>
</dbReference>
<evidence type="ECO:0000313" key="14">
    <source>
        <dbReference type="Proteomes" id="UP000198336"/>
    </source>
</evidence>
<evidence type="ECO:0000256" key="9">
    <source>
        <dbReference type="ARBA" id="ARBA00023239"/>
    </source>
</evidence>
<dbReference type="InterPro" id="IPR001721">
    <property type="entry name" value="TD_ACT-like"/>
</dbReference>
<gene>
    <name evidence="13" type="ORF">B0A75_11465</name>
</gene>
<organism evidence="13 14">
    <name type="scientific">Flavobacterium oncorhynchi</name>
    <dbReference type="NCBI Taxonomy" id="728056"/>
    <lineage>
        <taxon>Bacteria</taxon>
        <taxon>Pseudomonadati</taxon>
        <taxon>Bacteroidota</taxon>
        <taxon>Flavobacteriia</taxon>
        <taxon>Flavobacteriales</taxon>
        <taxon>Flavobacteriaceae</taxon>
        <taxon>Flavobacterium</taxon>
    </lineage>
</organism>
<comment type="cofactor">
    <cofactor evidence="2">
        <name>pyridoxal 5'-phosphate</name>
        <dbReference type="ChEBI" id="CHEBI:597326"/>
    </cofactor>
</comment>
<dbReference type="GO" id="GO:0006567">
    <property type="term" value="P:L-threonine catabolic process"/>
    <property type="evidence" value="ECO:0007669"/>
    <property type="project" value="TreeGrafter"/>
</dbReference>
<proteinExistence type="inferred from homology"/>
<evidence type="ECO:0000256" key="2">
    <source>
        <dbReference type="ARBA" id="ARBA00001933"/>
    </source>
</evidence>
<dbReference type="AlphaFoldDB" id="A0A226HYR5"/>
<evidence type="ECO:0000259" key="11">
    <source>
        <dbReference type="Pfam" id="PF00291"/>
    </source>
</evidence>
<name>A0A226HYR5_9FLAO</name>
<evidence type="ECO:0000256" key="3">
    <source>
        <dbReference type="ARBA" id="ARBA00004810"/>
    </source>
</evidence>
<feature type="domain" description="ACT-like" evidence="12">
    <location>
        <begin position="326"/>
        <end position="412"/>
    </location>
</feature>
<dbReference type="PANTHER" id="PTHR48078:SF11">
    <property type="entry name" value="THREONINE DEHYDRATASE, MITOCHONDRIAL"/>
    <property type="match status" value="1"/>
</dbReference>
<keyword evidence="9" id="KW-0456">Lyase</keyword>